<feature type="signal peptide" evidence="7">
    <location>
        <begin position="1"/>
        <end position="22"/>
    </location>
</feature>
<dbReference type="GO" id="GO:0004563">
    <property type="term" value="F:beta-N-acetylhexosaminidase activity"/>
    <property type="evidence" value="ECO:0007669"/>
    <property type="project" value="UniProtKB-EC"/>
</dbReference>
<dbReference type="EC" id="3.2.1.52" evidence="3"/>
<evidence type="ECO:0000256" key="1">
    <source>
        <dbReference type="ARBA" id="ARBA00001231"/>
    </source>
</evidence>
<protein>
    <recommendedName>
        <fullName evidence="3">beta-N-acetylhexosaminidase</fullName>
        <ecNumber evidence="3">3.2.1.52</ecNumber>
    </recommendedName>
</protein>
<dbReference type="RefSeq" id="WP_296950989.1">
    <property type="nucleotide sequence ID" value="NZ_LT599021.1"/>
</dbReference>
<dbReference type="Pfam" id="PF00933">
    <property type="entry name" value="Glyco_hydro_3"/>
    <property type="match status" value="1"/>
</dbReference>
<dbReference type="Gene3D" id="3.20.20.300">
    <property type="entry name" value="Glycoside hydrolase, family 3, N-terminal domain"/>
    <property type="match status" value="1"/>
</dbReference>
<feature type="domain" description="Beta-lactamase-related" evidence="8">
    <location>
        <begin position="585"/>
        <end position="967"/>
    </location>
</feature>
<evidence type="ECO:0000256" key="5">
    <source>
        <dbReference type="ARBA" id="ARBA00023295"/>
    </source>
</evidence>
<evidence type="ECO:0000313" key="10">
    <source>
        <dbReference type="EMBL" id="SBW05867.1"/>
    </source>
</evidence>
<feature type="compositionally biased region" description="Polar residues" evidence="6">
    <location>
        <begin position="920"/>
        <end position="929"/>
    </location>
</feature>
<keyword evidence="5" id="KW-0326">Glycosidase</keyword>
<keyword evidence="4" id="KW-0378">Hydrolase</keyword>
<dbReference type="SUPFAM" id="SSF51445">
    <property type="entry name" value="(Trans)glycosidases"/>
    <property type="match status" value="1"/>
</dbReference>
<keyword evidence="7" id="KW-0732">Signal</keyword>
<dbReference type="InterPro" id="IPR036962">
    <property type="entry name" value="Glyco_hydro_3_N_sf"/>
</dbReference>
<evidence type="ECO:0000259" key="9">
    <source>
        <dbReference type="Pfam" id="PF00933"/>
    </source>
</evidence>
<comment type="catalytic activity">
    <reaction evidence="1">
        <text>Hydrolysis of terminal non-reducing N-acetyl-D-hexosamine residues in N-acetyl-beta-D-hexosaminides.</text>
        <dbReference type="EC" id="3.2.1.52"/>
    </reaction>
</comment>
<dbReference type="GO" id="GO:0005975">
    <property type="term" value="P:carbohydrate metabolic process"/>
    <property type="evidence" value="ECO:0007669"/>
    <property type="project" value="InterPro"/>
</dbReference>
<evidence type="ECO:0000256" key="4">
    <source>
        <dbReference type="ARBA" id="ARBA00022801"/>
    </source>
</evidence>
<dbReference type="InterPro" id="IPR001764">
    <property type="entry name" value="Glyco_hydro_3_N"/>
</dbReference>
<dbReference type="Gene3D" id="3.40.710.10">
    <property type="entry name" value="DD-peptidase/beta-lactamase superfamily"/>
    <property type="match status" value="1"/>
</dbReference>
<name>A0A212K2I7_9BACT</name>
<gene>
    <name evidence="10" type="ORF">KL86DYS2_12868</name>
</gene>
<dbReference type="EMBL" id="FLUL01000001">
    <property type="protein sequence ID" value="SBW05867.1"/>
    <property type="molecule type" value="Genomic_DNA"/>
</dbReference>
<dbReference type="InterPro" id="IPR012338">
    <property type="entry name" value="Beta-lactam/transpept-like"/>
</dbReference>
<dbReference type="PANTHER" id="PTHR30480">
    <property type="entry name" value="BETA-HEXOSAMINIDASE-RELATED"/>
    <property type="match status" value="1"/>
</dbReference>
<proteinExistence type="inferred from homology"/>
<accession>A0A212K2I7</accession>
<dbReference type="InterPro" id="IPR017853">
    <property type="entry name" value="GH"/>
</dbReference>
<evidence type="ECO:0000256" key="7">
    <source>
        <dbReference type="SAM" id="SignalP"/>
    </source>
</evidence>
<evidence type="ECO:0000256" key="3">
    <source>
        <dbReference type="ARBA" id="ARBA00012663"/>
    </source>
</evidence>
<feature type="chain" id="PRO_5013347152" description="beta-N-acetylhexosaminidase" evidence="7">
    <location>
        <begin position="23"/>
        <end position="1015"/>
    </location>
</feature>
<organism evidence="10">
    <name type="scientific">uncultured Dysgonomonas sp</name>
    <dbReference type="NCBI Taxonomy" id="206096"/>
    <lineage>
        <taxon>Bacteria</taxon>
        <taxon>Pseudomonadati</taxon>
        <taxon>Bacteroidota</taxon>
        <taxon>Bacteroidia</taxon>
        <taxon>Bacteroidales</taxon>
        <taxon>Dysgonomonadaceae</taxon>
        <taxon>Dysgonomonas</taxon>
        <taxon>environmental samples</taxon>
    </lineage>
</organism>
<reference evidence="10" key="1">
    <citation type="submission" date="2016-04" db="EMBL/GenBank/DDBJ databases">
        <authorList>
            <person name="Evans L.H."/>
            <person name="Alamgir A."/>
            <person name="Owens N."/>
            <person name="Weber N.D."/>
            <person name="Virtaneva K."/>
            <person name="Barbian K."/>
            <person name="Babar A."/>
            <person name="Rosenke K."/>
        </authorList>
    </citation>
    <scope>NUCLEOTIDE SEQUENCE</scope>
    <source>
        <strain evidence="10">86-2</strain>
    </source>
</reference>
<sequence length="1015" mass="112043">MKIKYIAAATAFFATICLNVAALGSKTTTLYDTVDKEKMGHWVDSVYNQMSLDERIGQLFMPIVSGDNTESNKNTIKSLITNQYVGGLLFSKGSPQNQAELTNYAQQVARTPLMISLDGEWGLSMRLDNTTQFPRNMMLGAIQNDSLLYYYGLEVARQCRQIGVQVNFAPALDVNSNPNNPVIGNRSFGEDPDRVAQLGVMYSKGLEAGGVMAVAKHFPGHGDTSTDSHKTLPTITHDKDRLDDFEIKPFRKYIDAGLSGMMIGHLNIPALDPKRQPSSLSEPITTKLLQNDLGFSGLIFTDGLQMKGVSGEDNYCVRALLAGNDVLLGPVNTAKEFNAVKKAIADTLLSESQIEVKCKKVLAYKYILGLNHVTTIEASGLIQNLNNANAEWINRNLHRDAMTLIKDDDKIVPLKELDKRKIAAISIGASVDNTFHNILKMYGDVTCFNVSDSDALLQLKKVLEPYNTIIVSVHTTRTNFSTAIQNVMQGKETVLAFFLNPYRVAAYASAVKNADGVLLAYEDTDLAQNYAAQAIFGGNAITGKAPVTVKGVFKEGKGINTKKIRLSYTVPEDVGIATSRLDGIETIVHEGIKAQAFPGCQILIAKDGEVIYNKSFGSFEYDGKQKVTNTDLYDLASMTKATATVPAVMKLYDDAKLKLNTPISNYVSALKGTDKSDITVRDALLHESRLPAFIPYYMNAIDEDSYEGKLFNRTQTSLYSAQFDANTWARTDYKFKPSMVSQTPKAGFLPLAEGLYINETYSDTIISEIAKSKLSKRKQYVYSCLNFMLLKEVVEKISKEDLNTFVQENFFSKLGATTTTYNPLTKFDKQRIVPTEKDDFLRKQLLQGYVHDEGAAFMGGISGNAGLFSDANDIAKLYQMWLNMGTYGGEEYLSPKTCQLFLQAKSGISRRGLGFDKPETTTGKSSPTALSAPAGTYGHTGFTGTCFWVDPDNNLIYIFLSNRVNDKRTHNAISTLNIRTRIQEEIYSAMKKGTVSQETNITNTNTNDKQKTDAE</sequence>
<dbReference type="InterPro" id="IPR050226">
    <property type="entry name" value="NagZ_Beta-hexosaminidase"/>
</dbReference>
<dbReference type="Pfam" id="PF00144">
    <property type="entry name" value="Beta-lactamase"/>
    <property type="match status" value="1"/>
</dbReference>
<dbReference type="AlphaFoldDB" id="A0A212K2I7"/>
<evidence type="ECO:0000259" key="8">
    <source>
        <dbReference type="Pfam" id="PF00144"/>
    </source>
</evidence>
<dbReference type="SUPFAM" id="SSF56601">
    <property type="entry name" value="beta-lactamase/transpeptidase-like"/>
    <property type="match status" value="1"/>
</dbReference>
<feature type="domain" description="Glycoside hydrolase family 3 N-terminal" evidence="9">
    <location>
        <begin position="52"/>
        <end position="362"/>
    </location>
</feature>
<dbReference type="GO" id="GO:0009254">
    <property type="term" value="P:peptidoglycan turnover"/>
    <property type="evidence" value="ECO:0007669"/>
    <property type="project" value="TreeGrafter"/>
</dbReference>
<evidence type="ECO:0000256" key="6">
    <source>
        <dbReference type="SAM" id="MobiDB-lite"/>
    </source>
</evidence>
<feature type="region of interest" description="Disordered" evidence="6">
    <location>
        <begin position="913"/>
        <end position="932"/>
    </location>
</feature>
<dbReference type="PANTHER" id="PTHR30480:SF13">
    <property type="entry name" value="BETA-HEXOSAMINIDASE"/>
    <property type="match status" value="1"/>
</dbReference>
<evidence type="ECO:0000256" key="2">
    <source>
        <dbReference type="ARBA" id="ARBA00005336"/>
    </source>
</evidence>
<comment type="similarity">
    <text evidence="2">Belongs to the glycosyl hydrolase 3 family.</text>
</comment>
<dbReference type="InterPro" id="IPR001466">
    <property type="entry name" value="Beta-lactam-related"/>
</dbReference>